<dbReference type="GO" id="GO:0070402">
    <property type="term" value="F:NADPH binding"/>
    <property type="evidence" value="ECO:0007669"/>
    <property type="project" value="TreeGrafter"/>
</dbReference>
<dbReference type="InterPro" id="IPR013149">
    <property type="entry name" value="ADH-like_C"/>
</dbReference>
<dbReference type="NCBIfam" id="TIGR02824">
    <property type="entry name" value="quinone_pig3"/>
    <property type="match status" value="1"/>
</dbReference>
<feature type="domain" description="Enoyl reductase (ER)" evidence="3">
    <location>
        <begin position="10"/>
        <end position="320"/>
    </location>
</feature>
<dbReference type="AlphaFoldDB" id="A0A1I1L3P0"/>
<dbReference type="Proteomes" id="UP000199577">
    <property type="component" value="Unassembled WGS sequence"/>
</dbReference>
<dbReference type="OrthoDB" id="9787435at2"/>
<dbReference type="InterPro" id="IPR036291">
    <property type="entry name" value="NAD(P)-bd_dom_sf"/>
</dbReference>
<accession>A0A1I1L3P0</accession>
<dbReference type="InterPro" id="IPR020843">
    <property type="entry name" value="ER"/>
</dbReference>
<dbReference type="SUPFAM" id="SSF50129">
    <property type="entry name" value="GroES-like"/>
    <property type="match status" value="1"/>
</dbReference>
<evidence type="ECO:0000313" key="5">
    <source>
        <dbReference type="Proteomes" id="UP000199577"/>
    </source>
</evidence>
<name>A0A1I1L3P0_9SPHI</name>
<dbReference type="Pfam" id="PF08240">
    <property type="entry name" value="ADH_N"/>
    <property type="match status" value="1"/>
</dbReference>
<dbReference type="STRING" id="623281.SAMN05421747_11871"/>
<dbReference type="Gene3D" id="3.90.180.10">
    <property type="entry name" value="Medium-chain alcohol dehydrogenases, catalytic domain"/>
    <property type="match status" value="1"/>
</dbReference>
<dbReference type="Pfam" id="PF00107">
    <property type="entry name" value="ADH_zinc_N"/>
    <property type="match status" value="1"/>
</dbReference>
<dbReference type="SUPFAM" id="SSF51735">
    <property type="entry name" value="NAD(P)-binding Rossmann-fold domains"/>
    <property type="match status" value="1"/>
</dbReference>
<evidence type="ECO:0000256" key="2">
    <source>
        <dbReference type="ARBA" id="ARBA00023002"/>
    </source>
</evidence>
<dbReference type="EMBL" id="FOLL01000018">
    <property type="protein sequence ID" value="SFC67601.1"/>
    <property type="molecule type" value="Genomic_DNA"/>
</dbReference>
<dbReference type="SMART" id="SM00829">
    <property type="entry name" value="PKS_ER"/>
    <property type="match status" value="1"/>
</dbReference>
<dbReference type="InterPro" id="IPR013154">
    <property type="entry name" value="ADH-like_N"/>
</dbReference>
<dbReference type="Gene3D" id="3.40.50.720">
    <property type="entry name" value="NAD(P)-binding Rossmann-like Domain"/>
    <property type="match status" value="1"/>
</dbReference>
<reference evidence="4 5" key="1">
    <citation type="submission" date="2016-10" db="EMBL/GenBank/DDBJ databases">
        <authorList>
            <person name="de Groot N.N."/>
        </authorList>
    </citation>
    <scope>NUCLEOTIDE SEQUENCE [LARGE SCALE GENOMIC DNA]</scope>
    <source>
        <strain evidence="4 5">DSM 22900</strain>
    </source>
</reference>
<evidence type="ECO:0000313" key="4">
    <source>
        <dbReference type="EMBL" id="SFC67601.1"/>
    </source>
</evidence>
<protein>
    <submittedName>
        <fullName evidence="4">Putative NAD(P)H quinone oxidoreductase, PIG3 family</fullName>
    </submittedName>
</protein>
<keyword evidence="1" id="KW-0521">NADP</keyword>
<keyword evidence="5" id="KW-1185">Reference proteome</keyword>
<sequence>MNAAVITAYGAPEHLLVQQRPVPVPAAHEVLIQVRAAGINRPDIFQRKGKYPAPPGVVQDIPGLEVAGVVEACGPEVRRWKPGDKVCALVAGGGYAEYVAADASVCLPIPEPLDFAAAACLPETVFTVWHNVFQRGLLQPGEALLVQGGSGGIGTTAIQLAAAFGATVYATAGSDEKCERCEQLGAAVCVNYKTQDFAEVLAGSRIDVILDSIGAPYMERHIALLAAEGRLVFINAVGGRQVPVDVMALMQRRLTLTGSTLRGRDMAFKGALRETVEREVWPLVASGVFKPVIHRAFPLAEAHRAHELMESGDFMGKLVLV</sequence>
<dbReference type="GO" id="GO:0016651">
    <property type="term" value="F:oxidoreductase activity, acting on NAD(P)H"/>
    <property type="evidence" value="ECO:0007669"/>
    <property type="project" value="TreeGrafter"/>
</dbReference>
<dbReference type="InterPro" id="IPR011032">
    <property type="entry name" value="GroES-like_sf"/>
</dbReference>
<evidence type="ECO:0000256" key="1">
    <source>
        <dbReference type="ARBA" id="ARBA00022857"/>
    </source>
</evidence>
<gene>
    <name evidence="4" type="ORF">SAMN05421747_11871</name>
</gene>
<organism evidence="4 5">
    <name type="scientific">Parapedobacter composti</name>
    <dbReference type="NCBI Taxonomy" id="623281"/>
    <lineage>
        <taxon>Bacteria</taxon>
        <taxon>Pseudomonadati</taxon>
        <taxon>Bacteroidota</taxon>
        <taxon>Sphingobacteriia</taxon>
        <taxon>Sphingobacteriales</taxon>
        <taxon>Sphingobacteriaceae</taxon>
        <taxon>Parapedobacter</taxon>
    </lineage>
</organism>
<dbReference type="PANTHER" id="PTHR48106:SF8">
    <property type="entry name" value="OS02G0805600 PROTEIN"/>
    <property type="match status" value="1"/>
</dbReference>
<evidence type="ECO:0000259" key="3">
    <source>
        <dbReference type="SMART" id="SM00829"/>
    </source>
</evidence>
<dbReference type="InterPro" id="IPR014189">
    <property type="entry name" value="Quinone_OxRdtase_PIG3"/>
</dbReference>
<dbReference type="CDD" id="cd05276">
    <property type="entry name" value="p53_inducible_oxidoreductase"/>
    <property type="match status" value="1"/>
</dbReference>
<proteinExistence type="predicted"/>
<dbReference type="PANTHER" id="PTHR48106">
    <property type="entry name" value="QUINONE OXIDOREDUCTASE PIG3-RELATED"/>
    <property type="match status" value="1"/>
</dbReference>
<keyword evidence="2" id="KW-0560">Oxidoreductase</keyword>